<protein>
    <submittedName>
        <fullName evidence="3">Uncharacterized protein</fullName>
    </submittedName>
</protein>
<keyword evidence="2" id="KW-0946">Virion</keyword>
<organism evidence="3 4">
    <name type="scientific">Achromobacter phage JWAlpha</name>
    <dbReference type="NCBI Taxonomy" id="1416009"/>
    <lineage>
        <taxon>Viruses</taxon>
        <taxon>Duplodnaviria</taxon>
        <taxon>Heunggongvirae</taxon>
        <taxon>Uroviricota</taxon>
        <taxon>Caudoviricetes</taxon>
        <taxon>Schitoviridae</taxon>
        <taxon>Rothmandenesvirinae</taxon>
        <taxon>Jwalphavirus</taxon>
        <taxon>Jwalphavirus jwalpha</taxon>
    </lineage>
</organism>
<dbReference type="GeneID" id="18503428"/>
<evidence type="ECO:0000313" key="4">
    <source>
        <dbReference type="Proteomes" id="UP000018885"/>
    </source>
</evidence>
<dbReference type="RefSeq" id="YP_009004783.1">
    <property type="nucleotide sequence ID" value="NC_023556.1"/>
</dbReference>
<evidence type="ECO:0000256" key="2">
    <source>
        <dbReference type="ARBA" id="ARBA00022844"/>
    </source>
</evidence>
<dbReference type="InterPro" id="IPR011050">
    <property type="entry name" value="Pectin_lyase_fold/virulence"/>
</dbReference>
<evidence type="ECO:0000256" key="1">
    <source>
        <dbReference type="ARBA" id="ARBA00004328"/>
    </source>
</evidence>
<name>V9VFA8_9CAUD</name>
<dbReference type="SUPFAM" id="SSF51126">
    <property type="entry name" value="Pectin lyase-like"/>
    <property type="match status" value="1"/>
</dbReference>
<dbReference type="EMBL" id="KF787095">
    <property type="protein sequence ID" value="AHC94035.1"/>
    <property type="molecule type" value="Genomic_DNA"/>
</dbReference>
<dbReference type="OrthoDB" id="40067at10239"/>
<dbReference type="GO" id="GO:0044423">
    <property type="term" value="C:virion component"/>
    <property type="evidence" value="ECO:0007669"/>
    <property type="project" value="UniProtKB-KW"/>
</dbReference>
<sequence length="817" mass="87450">MTNSRDPFNTDVCGDSNLPADAVVDQLLGDAYRVVKYVAMRMPQIQTVFDNISHITAIWEALDVLKNLELHIPDLQVIQAKLTELMAIHANLAELLNINDNMDALLAVNANMDKIDIIIANLAAINNVSTNISSITVVSDNIAAVADVAANIQALLDIHAKLPQLQDLHDQLQIAIDALADLADTTDTTKGVSLVGGANRNVKTVAHMRALASAKNPFVVLHGYHIIGDKRPTMYYLDPQDSTSVDDGFSVIVTADGGRYHLNHNGNVFIEDGGAVGDGRDSTVRIQACIDFCSPRRIQLHAGPGTFGLNLDRTAPVEGYALARCALLSRDGFSLHGSGMGVTIFRVLNGETNRITATLPWFNVIAHNTIGRNVEMTNLTIDINGQNNPISRPGDEMPGYNTAGFMVSGSVATVGVDARLTDSRFFRVGFINNPGVTSIGLGHRYSHPGITGNNVTIEQCKFYNSGIDSKDHSSIYAHCDGVSILNNEFDHPTASTGLRGPIVAAELHGSNCRMLNNNIRNYMQGFWIVAGEEGGRSGLIVSGNTMHVNWWGGGIWTNSLWNDALGDILIFNNIIRLNGNPIANPAVTGSKYGIYIAVGDGTNALRIKVYDNILYCTDRTSNAGIYVGSNLTSTTGDVLVTGNQISGHSHGIIIGLSAGGITNVAVRGNQISNCAPTTAHPTTTYGILLADAIRMFSLDISDNNISSGDVGVAPVVGVAVSGPVVNLFMDGNNTTDCPIGINDTAVVSGRRRGRQATTFSGPPTQGTWKIGDIAYMHPAPLQGPAGSTYIMDGWQRMTDGNSHVFNVDWKERRLPTM</sequence>
<comment type="subcellular location">
    <subcellularLocation>
        <location evidence="1">Virion</location>
    </subcellularLocation>
</comment>
<accession>V9VFA8</accession>
<dbReference type="Gene3D" id="2.160.20.10">
    <property type="entry name" value="Single-stranded right-handed beta-helix, Pectin lyase-like"/>
    <property type="match status" value="1"/>
</dbReference>
<reference evidence="3 4" key="1">
    <citation type="journal article" date="2014" name="Virol. J.">
        <title>First genome sequences of Achromobacter phages reveal new members of the N4 family.</title>
        <authorList>
            <person name="Wittmann J."/>
            <person name="Dreiseikelmann B."/>
            <person name="Rohde M."/>
            <person name="Meier-Kolthoff J.P."/>
            <person name="Bunk B."/>
            <person name="Rohde C."/>
        </authorList>
    </citation>
    <scope>NUCLEOTIDE SEQUENCE [LARGE SCALE GENOMIC DNA]</scope>
    <source>
        <strain evidence="3">JWAlpha</strain>
    </source>
</reference>
<keyword evidence="4" id="KW-1185">Reference proteome</keyword>
<dbReference type="GO" id="GO:0019058">
    <property type="term" value="P:viral life cycle"/>
    <property type="evidence" value="ECO:0007669"/>
    <property type="project" value="UniProtKB-ARBA"/>
</dbReference>
<evidence type="ECO:0000313" key="3">
    <source>
        <dbReference type="EMBL" id="AHC94035.1"/>
    </source>
</evidence>
<dbReference type="SMART" id="SM00710">
    <property type="entry name" value="PbH1"/>
    <property type="match status" value="9"/>
</dbReference>
<dbReference type="GO" id="GO:0051701">
    <property type="term" value="P:biological process involved in interaction with host"/>
    <property type="evidence" value="ECO:0007669"/>
    <property type="project" value="UniProtKB-ARBA"/>
</dbReference>
<dbReference type="InterPro" id="IPR006626">
    <property type="entry name" value="PbH1"/>
</dbReference>
<dbReference type="Proteomes" id="UP000018885">
    <property type="component" value="Segment"/>
</dbReference>
<dbReference type="KEGG" id="vg:18503428"/>
<dbReference type="InterPro" id="IPR012334">
    <property type="entry name" value="Pectin_lyas_fold"/>
</dbReference>
<gene>
    <name evidence="3" type="ORF">JJJB_0082</name>
</gene>
<proteinExistence type="predicted"/>